<dbReference type="EMBL" id="CAJNOR010004823">
    <property type="protein sequence ID" value="CAF1529347.1"/>
    <property type="molecule type" value="Genomic_DNA"/>
</dbReference>
<name>A0A815VEU8_ADIRI</name>
<dbReference type="EMBL" id="CAJNOJ010000926">
    <property type="protein sequence ID" value="CAF1534100.1"/>
    <property type="molecule type" value="Genomic_DNA"/>
</dbReference>
<dbReference type="OrthoDB" id="10489243at2759"/>
<gene>
    <name evidence="2" type="ORF">EDS130_LOCUS44808</name>
    <name evidence="1" type="ORF">XAT740_LOCUS41343</name>
</gene>
<proteinExistence type="predicted"/>
<sequence length="252" mass="29124">MEPEFFKGDKTYYFPIGQKVCGTCLTKIKSFYSRKTQIPLNKENASATMRFSKLKANQNIDTLANMNNAGIQSPSQFIDCTVSSVYAERLPLNDINQLLTSISNNIDLLKYQIQQSVHDLFAGTIWMLKHHYESIMKEFLSFICECFAPSQGEKLHELFEENLDSTTQSILEAYHFAPSRKWQYFFLSTVSKQFTNDVLLSMFGCNRYMIGKSRSITHHNDQFNSMEKRAVTRYHSQGDASGIWIRPEPERS</sequence>
<evidence type="ECO:0000313" key="4">
    <source>
        <dbReference type="Proteomes" id="UP000663852"/>
    </source>
</evidence>
<reference evidence="2" key="1">
    <citation type="submission" date="2021-02" db="EMBL/GenBank/DDBJ databases">
        <authorList>
            <person name="Nowell W R."/>
        </authorList>
    </citation>
    <scope>NUCLEOTIDE SEQUENCE</scope>
</reference>
<accession>A0A815VEU8</accession>
<keyword evidence="3" id="KW-1185">Reference proteome</keyword>
<dbReference type="Proteomes" id="UP000663828">
    <property type="component" value="Unassembled WGS sequence"/>
</dbReference>
<organism evidence="2 4">
    <name type="scientific">Adineta ricciae</name>
    <name type="common">Rotifer</name>
    <dbReference type="NCBI Taxonomy" id="249248"/>
    <lineage>
        <taxon>Eukaryota</taxon>
        <taxon>Metazoa</taxon>
        <taxon>Spiralia</taxon>
        <taxon>Gnathifera</taxon>
        <taxon>Rotifera</taxon>
        <taxon>Eurotatoria</taxon>
        <taxon>Bdelloidea</taxon>
        <taxon>Adinetida</taxon>
        <taxon>Adinetidae</taxon>
        <taxon>Adineta</taxon>
    </lineage>
</organism>
<evidence type="ECO:0000313" key="2">
    <source>
        <dbReference type="EMBL" id="CAF1534100.1"/>
    </source>
</evidence>
<dbReference type="Proteomes" id="UP000663852">
    <property type="component" value="Unassembled WGS sequence"/>
</dbReference>
<comment type="caution">
    <text evidence="2">The sequence shown here is derived from an EMBL/GenBank/DDBJ whole genome shotgun (WGS) entry which is preliminary data.</text>
</comment>
<evidence type="ECO:0000313" key="1">
    <source>
        <dbReference type="EMBL" id="CAF1529347.1"/>
    </source>
</evidence>
<evidence type="ECO:0000313" key="3">
    <source>
        <dbReference type="Proteomes" id="UP000663828"/>
    </source>
</evidence>
<dbReference type="AlphaFoldDB" id="A0A815VEU8"/>
<protein>
    <submittedName>
        <fullName evidence="2">Uncharacterized protein</fullName>
    </submittedName>
</protein>